<organism evidence="1 2">
    <name type="scientific">Persicobacter diffluens</name>
    <dbReference type="NCBI Taxonomy" id="981"/>
    <lineage>
        <taxon>Bacteria</taxon>
        <taxon>Pseudomonadati</taxon>
        <taxon>Bacteroidota</taxon>
        <taxon>Cytophagia</taxon>
        <taxon>Cytophagales</taxon>
        <taxon>Persicobacteraceae</taxon>
        <taxon>Persicobacter</taxon>
    </lineage>
</organism>
<reference evidence="1 2" key="1">
    <citation type="submission" date="2021-12" db="EMBL/GenBank/DDBJ databases">
        <title>Genome sequencing of bacteria with rrn-lacking chromosome and rrn-plasmid.</title>
        <authorList>
            <person name="Anda M."/>
            <person name="Iwasaki W."/>
        </authorList>
    </citation>
    <scope>NUCLEOTIDE SEQUENCE [LARGE SCALE GENOMIC DNA]</scope>
    <source>
        <strain evidence="1 2">NBRC 15940</strain>
    </source>
</reference>
<dbReference type="RefSeq" id="WP_338236807.1">
    <property type="nucleotide sequence ID" value="NZ_BQKE01000001.1"/>
</dbReference>
<dbReference type="Proteomes" id="UP001310022">
    <property type="component" value="Unassembled WGS sequence"/>
</dbReference>
<proteinExistence type="predicted"/>
<evidence type="ECO:0000313" key="2">
    <source>
        <dbReference type="Proteomes" id="UP001310022"/>
    </source>
</evidence>
<accession>A0AAN4VYD3</accession>
<comment type="caution">
    <text evidence="1">The sequence shown here is derived from an EMBL/GenBank/DDBJ whole genome shotgun (WGS) entry which is preliminary data.</text>
</comment>
<dbReference type="AlphaFoldDB" id="A0AAN4VYD3"/>
<sequence length="327" mass="37114">MGIFSFFKKKKKDNTIQEEKSHNAFITNAGDYGFPEISLSVMGALRMDGIMAIAEFSDIAKNTGQEVNYEVMYTHLLEEGALRIPVVIDIGGKGYSLFFIYGEDDLIFYHDAKKYIGETAYPNMIYFSTFPLPSHIDSKSCLIPFQLGYLRPEEKLQPEGAYGMWWQSAEDPRFSGSVTHSVLEKLYTHTHAQGYESYLLGYILKQCGLQEGDDFHRMEYPEGSRSFLLLAPENKLVIMVISAEKGIRFLFPIRDTSKTYRERFLKGVVADLLSTRVELERAGVAKDEEGFSGNLDWFNFTCEMLEKQENGEGGVQVIGGMEFEVEA</sequence>
<gene>
    <name evidence="1" type="ORF">PEDI_17700</name>
</gene>
<protein>
    <submittedName>
        <fullName evidence="1">Uncharacterized protein</fullName>
    </submittedName>
</protein>
<evidence type="ECO:0000313" key="1">
    <source>
        <dbReference type="EMBL" id="GJM61218.1"/>
    </source>
</evidence>
<name>A0AAN4VYD3_9BACT</name>
<keyword evidence="2" id="KW-1185">Reference proteome</keyword>
<dbReference type="EMBL" id="BQKE01000001">
    <property type="protein sequence ID" value="GJM61218.1"/>
    <property type="molecule type" value="Genomic_DNA"/>
</dbReference>